<feature type="region of interest" description="Disordered" evidence="1">
    <location>
        <begin position="527"/>
        <end position="551"/>
    </location>
</feature>
<dbReference type="EMBL" id="BFBB01000007">
    <property type="protein sequence ID" value="GBF50760.1"/>
    <property type="molecule type" value="Genomic_DNA"/>
</dbReference>
<organism evidence="3 4">
    <name type="scientific">Leptospira ryugenii</name>
    <dbReference type="NCBI Taxonomy" id="1917863"/>
    <lineage>
        <taxon>Bacteria</taxon>
        <taxon>Pseudomonadati</taxon>
        <taxon>Spirochaetota</taxon>
        <taxon>Spirochaetia</taxon>
        <taxon>Leptospirales</taxon>
        <taxon>Leptospiraceae</taxon>
        <taxon>Leptospira</taxon>
    </lineage>
</organism>
<dbReference type="InterPro" id="IPR038765">
    <property type="entry name" value="Papain-like_cys_pep_sf"/>
</dbReference>
<dbReference type="InterPro" id="IPR011044">
    <property type="entry name" value="Quino_amine_DH_bsu"/>
</dbReference>
<reference evidence="3 4" key="1">
    <citation type="submission" date="2018-02" db="EMBL/GenBank/DDBJ databases">
        <title>Novel Leptospira species isolated from soil and water in Japan.</title>
        <authorList>
            <person name="Nakao R."/>
            <person name="Masuzawa T."/>
        </authorList>
    </citation>
    <scope>NUCLEOTIDE SEQUENCE [LARGE SCALE GENOMIC DNA]</scope>
    <source>
        <strain evidence="3 4">YH101</strain>
    </source>
</reference>
<dbReference type="Pfam" id="PF01841">
    <property type="entry name" value="Transglut_core"/>
    <property type="match status" value="1"/>
</dbReference>
<feature type="compositionally biased region" description="Basic and acidic residues" evidence="1">
    <location>
        <begin position="540"/>
        <end position="551"/>
    </location>
</feature>
<evidence type="ECO:0000313" key="3">
    <source>
        <dbReference type="EMBL" id="GBF50760.1"/>
    </source>
</evidence>
<proteinExistence type="predicted"/>
<evidence type="ECO:0000259" key="2">
    <source>
        <dbReference type="SMART" id="SM00460"/>
    </source>
</evidence>
<accession>A0A2P2E1K4</accession>
<name>A0A2P2E1K4_9LEPT</name>
<dbReference type="PANTHER" id="PTHR33490">
    <property type="entry name" value="BLR5614 PROTEIN-RELATED"/>
    <property type="match status" value="1"/>
</dbReference>
<protein>
    <submittedName>
        <fullName evidence="3">Transglutaminase-like protein</fullName>
    </submittedName>
</protein>
<dbReference type="SUPFAM" id="SSF54001">
    <property type="entry name" value="Cysteine proteinases"/>
    <property type="match status" value="1"/>
</dbReference>
<evidence type="ECO:0000256" key="1">
    <source>
        <dbReference type="SAM" id="MobiDB-lite"/>
    </source>
</evidence>
<dbReference type="Gene3D" id="3.10.620.30">
    <property type="match status" value="1"/>
</dbReference>
<evidence type="ECO:0000313" key="4">
    <source>
        <dbReference type="Proteomes" id="UP000245133"/>
    </source>
</evidence>
<dbReference type="Proteomes" id="UP000245133">
    <property type="component" value="Unassembled WGS sequence"/>
</dbReference>
<keyword evidence="4" id="KW-1185">Reference proteome</keyword>
<sequence>MYAVEFTFEAVADPYSLSWEEEPPKGTNFFASRLRTTTHFYALSPQKNQSVITLKSLRNGETQSITWNGKLFAWSFYGESVWLLESNTLTAVDPISFAIKQSLPFPISIKKWSDIVIEKDRLYLLSDAKVLALSLPNFQQIAEYEIPQGKAQRMLRGPNGNLYIISTFWGAILRELDPKTMEWKKSISAKTHHHDLMKATDIADGLLPIFDLENKKSFSLYLFGDQFLKVSNGLSLSKSKEMLRISPKKTKLSAVLNIKAKQNVSAQTIRILLPPKQTYSQEIIEESLLYPGKIEEDEDGNRVLFITMPALTKDQVWEKEIWTADLYRYQVRFKPSYSFPISEISFPSHLNEYIKDHPTYDLNHEQVLAKKIELFDNDFVIYLKNVYAYAVGMPYAKGKFDPAPLVIQKYKGGCTEHSYVQIALLRAAGIPARLVWNFLPWNGATEFELNHKFVEVWFPNYGWIPLEPLAPPRKNPGDTDARHLVWARLATPYHPLIHGGDRLVSPESAKAQKQMQTNVRFRLVEAENEEGEPISNFRNGVKEDSEDRRVE</sequence>
<gene>
    <name evidence="3" type="ORF">LPTSP4_22870</name>
</gene>
<dbReference type="AlphaFoldDB" id="A0A2P2E1K4"/>
<comment type="caution">
    <text evidence="3">The sequence shown here is derived from an EMBL/GenBank/DDBJ whole genome shotgun (WGS) entry which is preliminary data.</text>
</comment>
<dbReference type="InterPro" id="IPR002931">
    <property type="entry name" value="Transglutaminase-like"/>
</dbReference>
<dbReference type="SUPFAM" id="SSF50969">
    <property type="entry name" value="YVTN repeat-like/Quinoprotein amine dehydrogenase"/>
    <property type="match status" value="1"/>
</dbReference>
<feature type="domain" description="Transglutaminase-like" evidence="2">
    <location>
        <begin position="406"/>
        <end position="470"/>
    </location>
</feature>
<dbReference type="SMART" id="SM00460">
    <property type="entry name" value="TGc"/>
    <property type="match status" value="1"/>
</dbReference>